<dbReference type="Pfam" id="PF01822">
    <property type="entry name" value="WSC"/>
    <property type="match status" value="1"/>
</dbReference>
<feature type="domain" description="WSC" evidence="1">
    <location>
        <begin position="16"/>
        <end position="58"/>
    </location>
</feature>
<evidence type="ECO:0000259" key="1">
    <source>
        <dbReference type="Pfam" id="PF01822"/>
    </source>
</evidence>
<sequence length="59" mass="6356">HLERALTKTLPSGWSYIGCKVDVGNRILVAASQVSTTNTPQMCISFCSSKGYTMAGVEF</sequence>
<keyword evidence="3" id="KW-1185">Reference proteome</keyword>
<proteinExistence type="predicted"/>
<evidence type="ECO:0000313" key="2">
    <source>
        <dbReference type="EMBL" id="KAJ7359840.1"/>
    </source>
</evidence>
<dbReference type="InterPro" id="IPR002889">
    <property type="entry name" value="WSC_carb-bd"/>
</dbReference>
<name>A0AAD7AJX4_9AGAR</name>
<evidence type="ECO:0000313" key="3">
    <source>
        <dbReference type="Proteomes" id="UP001218218"/>
    </source>
</evidence>
<gene>
    <name evidence="2" type="ORF">DFH08DRAFT_646220</name>
</gene>
<reference evidence="2" key="1">
    <citation type="submission" date="2023-03" db="EMBL/GenBank/DDBJ databases">
        <title>Massive genome expansion in bonnet fungi (Mycena s.s.) driven by repeated elements and novel gene families across ecological guilds.</title>
        <authorList>
            <consortium name="Lawrence Berkeley National Laboratory"/>
            <person name="Harder C.B."/>
            <person name="Miyauchi S."/>
            <person name="Viragh M."/>
            <person name="Kuo A."/>
            <person name="Thoen E."/>
            <person name="Andreopoulos B."/>
            <person name="Lu D."/>
            <person name="Skrede I."/>
            <person name="Drula E."/>
            <person name="Henrissat B."/>
            <person name="Morin E."/>
            <person name="Kohler A."/>
            <person name="Barry K."/>
            <person name="LaButti K."/>
            <person name="Morin E."/>
            <person name="Salamov A."/>
            <person name="Lipzen A."/>
            <person name="Mereny Z."/>
            <person name="Hegedus B."/>
            <person name="Baldrian P."/>
            <person name="Stursova M."/>
            <person name="Weitz H."/>
            <person name="Taylor A."/>
            <person name="Grigoriev I.V."/>
            <person name="Nagy L.G."/>
            <person name="Martin F."/>
            <person name="Kauserud H."/>
        </authorList>
    </citation>
    <scope>NUCLEOTIDE SEQUENCE</scope>
    <source>
        <strain evidence="2">CBHHK002</strain>
    </source>
</reference>
<feature type="non-terminal residue" evidence="2">
    <location>
        <position position="1"/>
    </location>
</feature>
<dbReference type="EMBL" id="JARIHO010000006">
    <property type="protein sequence ID" value="KAJ7359840.1"/>
    <property type="molecule type" value="Genomic_DNA"/>
</dbReference>
<dbReference type="Proteomes" id="UP001218218">
    <property type="component" value="Unassembled WGS sequence"/>
</dbReference>
<comment type="caution">
    <text evidence="2">The sequence shown here is derived from an EMBL/GenBank/DDBJ whole genome shotgun (WGS) entry which is preliminary data.</text>
</comment>
<accession>A0AAD7AJX4</accession>
<dbReference type="AlphaFoldDB" id="A0AAD7AJX4"/>
<protein>
    <recommendedName>
        <fullName evidence="1">WSC domain-containing protein</fullName>
    </recommendedName>
</protein>
<feature type="non-terminal residue" evidence="2">
    <location>
        <position position="59"/>
    </location>
</feature>
<organism evidence="2 3">
    <name type="scientific">Mycena albidolilacea</name>
    <dbReference type="NCBI Taxonomy" id="1033008"/>
    <lineage>
        <taxon>Eukaryota</taxon>
        <taxon>Fungi</taxon>
        <taxon>Dikarya</taxon>
        <taxon>Basidiomycota</taxon>
        <taxon>Agaricomycotina</taxon>
        <taxon>Agaricomycetes</taxon>
        <taxon>Agaricomycetidae</taxon>
        <taxon>Agaricales</taxon>
        <taxon>Marasmiineae</taxon>
        <taxon>Mycenaceae</taxon>
        <taxon>Mycena</taxon>
    </lineage>
</organism>